<proteinExistence type="predicted"/>
<dbReference type="InterPro" id="IPR036388">
    <property type="entry name" value="WH-like_DNA-bd_sf"/>
</dbReference>
<dbReference type="InterPro" id="IPR051081">
    <property type="entry name" value="HTH_MetalResp_TranReg"/>
</dbReference>
<dbReference type="SUPFAM" id="SSF46785">
    <property type="entry name" value="Winged helix' DNA-binding domain"/>
    <property type="match status" value="1"/>
</dbReference>
<dbReference type="InterPro" id="IPR011991">
    <property type="entry name" value="ArsR-like_HTH"/>
</dbReference>
<name>A0ABN6RM88_9DEIO</name>
<dbReference type="CDD" id="cd00090">
    <property type="entry name" value="HTH_ARSR"/>
    <property type="match status" value="1"/>
</dbReference>
<dbReference type="PANTHER" id="PTHR33154">
    <property type="entry name" value="TRANSCRIPTIONAL REGULATOR, ARSR FAMILY"/>
    <property type="match status" value="1"/>
</dbReference>
<evidence type="ECO:0000259" key="4">
    <source>
        <dbReference type="SMART" id="SM00418"/>
    </source>
</evidence>
<keyword evidence="5" id="KW-0614">Plasmid</keyword>
<dbReference type="PANTHER" id="PTHR33154:SF38">
    <property type="entry name" value="HTH ARSR-TYPE DOMAIN-CONTAINING PROTEIN"/>
    <property type="match status" value="1"/>
</dbReference>
<protein>
    <submittedName>
        <fullName evidence="5">Transcriptional regulator</fullName>
    </submittedName>
</protein>
<sequence>MPISGTRTLKLDGEASLPVLHALANDTRLLILSLLSHNVMNVSELTTALGLPYATVFFHLKKLEGAGLLHVEYTPGTRGSQKLVSKRYDELLFKLPGVKVEAGDDVVEVSMPVGAYRQVDARPMCGLMSDSRMIGRVDDPRSFFEPEHVFAQVLWFRSGFVDYAFPNNLPFGAHATELELSMELCSEAPQYNLDWPSDITLWVNEVEVGTWTSPSDFGGERGKLTPTWWSDDQSMYGLLKRWRVTPEGSFLDDEPLSDVRLADLRPEDNNHIAVRLGVKEDARHVGGLNLFGRHCGNHPQDLMMRTRYAFAAHEKPYRLR</sequence>
<dbReference type="Pfam" id="PF01022">
    <property type="entry name" value="HTH_5"/>
    <property type="match status" value="1"/>
</dbReference>
<evidence type="ECO:0000256" key="1">
    <source>
        <dbReference type="ARBA" id="ARBA00023015"/>
    </source>
</evidence>
<dbReference type="InterPro" id="IPR036390">
    <property type="entry name" value="WH_DNA-bd_sf"/>
</dbReference>
<dbReference type="RefSeq" id="WP_264778277.1">
    <property type="nucleotide sequence ID" value="NZ_AP026562.1"/>
</dbReference>
<dbReference type="Gene3D" id="1.10.10.10">
    <property type="entry name" value="Winged helix-like DNA-binding domain superfamily/Winged helix DNA-binding domain"/>
    <property type="match status" value="1"/>
</dbReference>
<organism evidence="5 6">
    <name type="scientific">Deinococcus aetherius</name>
    <dbReference type="NCBI Taxonomy" id="200252"/>
    <lineage>
        <taxon>Bacteria</taxon>
        <taxon>Thermotogati</taxon>
        <taxon>Deinococcota</taxon>
        <taxon>Deinococci</taxon>
        <taxon>Deinococcales</taxon>
        <taxon>Deinococcaceae</taxon>
        <taxon>Deinococcus</taxon>
    </lineage>
</organism>
<evidence type="ECO:0000256" key="3">
    <source>
        <dbReference type="ARBA" id="ARBA00023163"/>
    </source>
</evidence>
<keyword evidence="2" id="KW-0238">DNA-binding</keyword>
<gene>
    <name evidence="5" type="primary">celI_3</name>
    <name evidence="5" type="ORF">DAETH_44120</name>
</gene>
<keyword evidence="3" id="KW-0804">Transcription</keyword>
<dbReference type="InterPro" id="IPR001845">
    <property type="entry name" value="HTH_ArsR_DNA-bd_dom"/>
</dbReference>
<keyword evidence="1" id="KW-0805">Transcription regulation</keyword>
<keyword evidence="6" id="KW-1185">Reference proteome</keyword>
<reference evidence="5" key="1">
    <citation type="submission" date="2022-07" db="EMBL/GenBank/DDBJ databases">
        <title>Complete Genome Sequence of the Radioresistant Bacterium Deinococcus aetherius ST0316, Isolated from the Air Dust collected in Lower Stratosphere above Japan.</title>
        <authorList>
            <person name="Satoh K."/>
            <person name="Hagiwara K."/>
            <person name="Katsumata K."/>
            <person name="Kubo A."/>
            <person name="Yokobori S."/>
            <person name="Yamagishi A."/>
            <person name="Oono Y."/>
            <person name="Narumi I."/>
        </authorList>
    </citation>
    <scope>NUCLEOTIDE SEQUENCE</scope>
    <source>
        <strain evidence="5">ST0316</strain>
        <plasmid evidence="5">pDAETH-2</plasmid>
    </source>
</reference>
<geneLocation type="plasmid" evidence="5 6">
    <name>pDAETH-2</name>
</geneLocation>
<accession>A0ABN6RM88</accession>
<evidence type="ECO:0000313" key="6">
    <source>
        <dbReference type="Proteomes" id="UP001064971"/>
    </source>
</evidence>
<feature type="domain" description="HTH arsR-type" evidence="4">
    <location>
        <begin position="18"/>
        <end position="100"/>
    </location>
</feature>
<evidence type="ECO:0000313" key="5">
    <source>
        <dbReference type="EMBL" id="BDP44443.1"/>
    </source>
</evidence>
<dbReference type="EMBL" id="AP026562">
    <property type="protein sequence ID" value="BDP44443.1"/>
    <property type="molecule type" value="Genomic_DNA"/>
</dbReference>
<dbReference type="Proteomes" id="UP001064971">
    <property type="component" value="Plasmid pDAETH-2"/>
</dbReference>
<dbReference type="SMART" id="SM00418">
    <property type="entry name" value="HTH_ARSR"/>
    <property type="match status" value="1"/>
</dbReference>
<evidence type="ECO:0000256" key="2">
    <source>
        <dbReference type="ARBA" id="ARBA00023125"/>
    </source>
</evidence>